<dbReference type="RefSeq" id="WP_188531606.1">
    <property type="nucleotide sequence ID" value="NZ_BMGR01000008.1"/>
</dbReference>
<evidence type="ECO:0000313" key="3">
    <source>
        <dbReference type="Proteomes" id="UP000644756"/>
    </source>
</evidence>
<protein>
    <recommendedName>
        <fullName evidence="4">Copper amine oxidase-like N-terminal domain-containing protein</fullName>
    </recommendedName>
</protein>
<sequence length="167" mass="18414">MIKSLIVVLLLAGFQIANVMPANQSETGTAAPITDQSEPSIVSFQQVNGISLTDNLITIEDKLGQPVTIEKDALLPERKEHVYDNTVLGFSGDYVEYIKVTADQGVVKIGDKELVFEMDHLVTTLGTPDYIAEDGLVYVQDGISLKLYYKEDGKQLDSLQVYWSSQV</sequence>
<keyword evidence="1" id="KW-0732">Signal</keyword>
<gene>
    <name evidence="2" type="ORF">GCM10010916_27340</name>
</gene>
<evidence type="ECO:0008006" key="4">
    <source>
        <dbReference type="Google" id="ProtNLM"/>
    </source>
</evidence>
<dbReference type="AlphaFoldDB" id="A0A917FWA9"/>
<feature type="signal peptide" evidence="1">
    <location>
        <begin position="1"/>
        <end position="19"/>
    </location>
</feature>
<organism evidence="2 3">
    <name type="scientific">Paenibacillus abyssi</name>
    <dbReference type="NCBI Taxonomy" id="1340531"/>
    <lineage>
        <taxon>Bacteria</taxon>
        <taxon>Bacillati</taxon>
        <taxon>Bacillota</taxon>
        <taxon>Bacilli</taxon>
        <taxon>Bacillales</taxon>
        <taxon>Paenibacillaceae</taxon>
        <taxon>Paenibacillus</taxon>
    </lineage>
</organism>
<keyword evidence="3" id="KW-1185">Reference proteome</keyword>
<proteinExistence type="predicted"/>
<feature type="chain" id="PRO_5039181796" description="Copper amine oxidase-like N-terminal domain-containing protein" evidence="1">
    <location>
        <begin position="20"/>
        <end position="167"/>
    </location>
</feature>
<dbReference type="Proteomes" id="UP000644756">
    <property type="component" value="Unassembled WGS sequence"/>
</dbReference>
<evidence type="ECO:0000256" key="1">
    <source>
        <dbReference type="SAM" id="SignalP"/>
    </source>
</evidence>
<dbReference type="EMBL" id="BMGR01000008">
    <property type="protein sequence ID" value="GGG09059.1"/>
    <property type="molecule type" value="Genomic_DNA"/>
</dbReference>
<accession>A0A917FWA9</accession>
<comment type="caution">
    <text evidence="2">The sequence shown here is derived from an EMBL/GenBank/DDBJ whole genome shotgun (WGS) entry which is preliminary data.</text>
</comment>
<evidence type="ECO:0000313" key="2">
    <source>
        <dbReference type="EMBL" id="GGG09059.1"/>
    </source>
</evidence>
<reference evidence="2" key="1">
    <citation type="journal article" date="2014" name="Int. J. Syst. Evol. Microbiol.">
        <title>Complete genome sequence of Corynebacterium casei LMG S-19264T (=DSM 44701T), isolated from a smear-ripened cheese.</title>
        <authorList>
            <consortium name="US DOE Joint Genome Institute (JGI-PGF)"/>
            <person name="Walter F."/>
            <person name="Albersmeier A."/>
            <person name="Kalinowski J."/>
            <person name="Ruckert C."/>
        </authorList>
    </citation>
    <scope>NUCLEOTIDE SEQUENCE</scope>
    <source>
        <strain evidence="2">CGMCC 1.12987</strain>
    </source>
</reference>
<name>A0A917FWA9_9BACL</name>
<reference evidence="2" key="2">
    <citation type="submission" date="2020-09" db="EMBL/GenBank/DDBJ databases">
        <authorList>
            <person name="Sun Q."/>
            <person name="Zhou Y."/>
        </authorList>
    </citation>
    <scope>NUCLEOTIDE SEQUENCE</scope>
    <source>
        <strain evidence="2">CGMCC 1.12987</strain>
    </source>
</reference>